<keyword evidence="1 18" id="KW-1121">Modulation of host cell cycle by virus</keyword>
<evidence type="ECO:0000256" key="15">
    <source>
        <dbReference type="ARBA" id="ARBA00023258"/>
    </source>
</evidence>
<comment type="subcellular location">
    <subcellularLocation>
        <location evidence="18">Host cytoplasm</location>
    </subcellularLocation>
    <subcellularLocation>
        <location evidence="18">Host nucleus</location>
    </subcellularLocation>
    <text evidence="18">Predominantly found in the host nucleus.</text>
</comment>
<keyword evidence="11 18" id="KW-0238">DNA-binding</keyword>
<protein>
    <recommendedName>
        <fullName evidence="18 19">Protein E7</fullName>
    </recommendedName>
</protein>
<dbReference type="GO" id="GO:0019904">
    <property type="term" value="F:protein domain specific binding"/>
    <property type="evidence" value="ECO:0007669"/>
    <property type="project" value="UniProtKB-UniRule"/>
</dbReference>
<evidence type="ECO:0000256" key="17">
    <source>
        <dbReference type="ARBA" id="ARBA00023309"/>
    </source>
</evidence>
<dbReference type="GO" id="GO:0039645">
    <property type="term" value="P:symbiont-mediated perturbation of host cell cycle G1/S transition checkpoint"/>
    <property type="evidence" value="ECO:0007669"/>
    <property type="project" value="UniProtKB-UniRule"/>
</dbReference>
<comment type="similarity">
    <text evidence="18 19">Belongs to the papillomaviridae E7 protein family.</text>
</comment>
<dbReference type="SUPFAM" id="SSF161234">
    <property type="entry name" value="E7 C-terminal domain-like"/>
    <property type="match status" value="1"/>
</dbReference>
<evidence type="ECO:0000256" key="4">
    <source>
        <dbReference type="ARBA" id="ARBA00022581"/>
    </source>
</evidence>
<comment type="PTM">
    <text evidence="18">Highly phosphorylated.</text>
</comment>
<keyword evidence="17 18" id="KW-1078">G1/S host cell cycle checkpoint dysregulation by virus</keyword>
<keyword evidence="13 18" id="KW-0804">Transcription</keyword>
<dbReference type="GO" id="GO:0052170">
    <property type="term" value="P:symbiont-mediated suppression of host innate immune response"/>
    <property type="evidence" value="ECO:0007669"/>
    <property type="project" value="UniProtKB-KW"/>
</dbReference>
<keyword evidence="15" id="KW-0922">Interferon antiviral system evasion</keyword>
<dbReference type="GO" id="GO:0006351">
    <property type="term" value="P:DNA-templated transcription"/>
    <property type="evidence" value="ECO:0007669"/>
    <property type="project" value="UniProtKB-UniRule"/>
</dbReference>
<evidence type="ECO:0000256" key="13">
    <source>
        <dbReference type="ARBA" id="ARBA00023163"/>
    </source>
</evidence>
<feature type="short sequence motif" description="Nuclear export signal" evidence="18">
    <location>
        <begin position="69"/>
        <end position="77"/>
    </location>
</feature>
<evidence type="ECO:0000256" key="7">
    <source>
        <dbReference type="ARBA" id="ARBA00022771"/>
    </source>
</evidence>
<dbReference type="Pfam" id="PF00527">
    <property type="entry name" value="E7"/>
    <property type="match status" value="1"/>
</dbReference>
<feature type="short sequence motif" description="LXCXE motif; interaction with host RB1 and TMEM173/STING" evidence="18">
    <location>
        <begin position="25"/>
        <end position="29"/>
    </location>
</feature>
<evidence type="ECO:0000256" key="18">
    <source>
        <dbReference type="HAMAP-Rule" id="MF_04004"/>
    </source>
</evidence>
<comment type="function">
    <text evidence="18">Plays a role in viral genome replication by driving entry of quiescent cells into the cell cycle. Stimulation of progression from G1 to S phase allows the virus to efficiently use the cellular DNA replicating machinery to achieve viral genome replication. E7 protein has both transforming and trans-activating activities. Induces the disassembly of the E2F1 transcription factor from RB1, with subsequent transcriptional activation of E2F1-regulated S-phase genes. Interferes with host histone deacetylation mediated by HDAC1 and HDAC2, leading to transcription activation. Plays also a role in the inhibition of both antiviral and antiproliferative functions of host interferon alpha. Interaction with host TMEM173/STING impairs the ability of TMEM173/STING to sense cytosolic DNA and promote the production of type I interferon (IFN-alpha and IFN-beta).</text>
</comment>
<keyword evidence="14 18" id="KW-1035">Host cytoplasm</keyword>
<organism evidence="20">
    <name type="scientific">Human papillomavirus</name>
    <dbReference type="NCBI Taxonomy" id="10566"/>
    <lineage>
        <taxon>Viruses</taxon>
        <taxon>Monodnaviria</taxon>
        <taxon>Shotokuvirae</taxon>
        <taxon>Cossaviricota</taxon>
        <taxon>Papovaviricetes</taxon>
        <taxon>Zurhausenvirales</taxon>
        <taxon>Papillomaviridae</taxon>
    </lineage>
</organism>
<dbReference type="HAMAP" id="MF_04004">
    <property type="entry name" value="PPV_E7"/>
    <property type="match status" value="1"/>
</dbReference>
<comment type="caution">
    <text evidence="18">Lacks conserved residue(s) required for the propagation of feature annotation.</text>
</comment>
<dbReference type="GO" id="GO:0003677">
    <property type="term" value="F:DNA binding"/>
    <property type="evidence" value="ECO:0007669"/>
    <property type="project" value="UniProtKB-UniRule"/>
</dbReference>
<name>A0A3G8G7G4_9PAPI</name>
<proteinExistence type="inferred from homology"/>
<keyword evidence="3 18" id="KW-1048">Host nucleus</keyword>
<keyword evidence="5 18" id="KW-1090">Inhibition of host innate immune response by virus</keyword>
<keyword evidence="4 18" id="KW-0945">Host-virus interaction</keyword>
<evidence type="ECO:0000256" key="8">
    <source>
        <dbReference type="ARBA" id="ARBA00022830"/>
    </source>
</evidence>
<evidence type="ECO:0000256" key="1">
    <source>
        <dbReference type="ARBA" id="ARBA00022504"/>
    </source>
</evidence>
<evidence type="ECO:0000256" key="3">
    <source>
        <dbReference type="ARBA" id="ARBA00022562"/>
    </source>
</evidence>
<keyword evidence="7 18" id="KW-0863">Zinc-finger</keyword>
<keyword evidence="6 18" id="KW-0479">Metal-binding</keyword>
<accession>A0A3G8G7G4</accession>
<keyword evidence="8 18" id="KW-1114">Inhibition of host interferon signaling pathway by virus</keyword>
<dbReference type="Gene3D" id="3.30.160.330">
    <property type="match status" value="1"/>
</dbReference>
<evidence type="ECO:0000256" key="2">
    <source>
        <dbReference type="ARBA" id="ARBA00022518"/>
    </source>
</evidence>
<dbReference type="GO" id="GO:0008270">
    <property type="term" value="F:zinc ion binding"/>
    <property type="evidence" value="ECO:0007669"/>
    <property type="project" value="UniProtKB-KW"/>
</dbReference>
<evidence type="ECO:0000256" key="6">
    <source>
        <dbReference type="ARBA" id="ARBA00022723"/>
    </source>
</evidence>
<keyword evidence="10 18" id="KW-0805">Transcription regulation</keyword>
<comment type="function">
    <text evidence="19">E7 protein has both transforming and trans-activating activities.</text>
</comment>
<comment type="subunit">
    <text evidence="18">Homodimer. Homooligomer. Interacts with host RB1; this interaction induces dissociation of RB1-E2F1 complex thereby disrupting RB1 activity. Interacts with host EP300; this interaction represses EP300 transcriptional activity. Interacts with protein E2; this interaction inhibits E7 oncogenic activity. Interacts with host TMEM173/STING; this interaction impairs the ability of TMEM173/STING to sense cytosolic DNA and promote the production of type I interferon (IFN-alpha and IFN-beta).</text>
</comment>
<evidence type="ECO:0000256" key="19">
    <source>
        <dbReference type="PIRNR" id="PIRNR003407"/>
    </source>
</evidence>
<dbReference type="GO" id="GO:0042025">
    <property type="term" value="C:host cell nucleus"/>
    <property type="evidence" value="ECO:0007669"/>
    <property type="project" value="UniProtKB-SubCell"/>
</dbReference>
<feature type="zinc finger region" evidence="18">
    <location>
        <begin position="51"/>
        <end position="87"/>
    </location>
</feature>
<evidence type="ECO:0000256" key="9">
    <source>
        <dbReference type="ARBA" id="ARBA00022833"/>
    </source>
</evidence>
<evidence type="ECO:0000256" key="16">
    <source>
        <dbReference type="ARBA" id="ARBA00023280"/>
    </source>
</evidence>
<dbReference type="InterPro" id="IPR000148">
    <property type="entry name" value="Papilloma_E7"/>
</dbReference>
<keyword evidence="2 18" id="KW-0244">Early protein</keyword>
<evidence type="ECO:0000256" key="14">
    <source>
        <dbReference type="ARBA" id="ARBA00023200"/>
    </source>
</evidence>
<evidence type="ECO:0000313" key="20">
    <source>
        <dbReference type="EMBL" id="AZG02842.1"/>
    </source>
</evidence>
<dbReference type="GO" id="GO:0039502">
    <property type="term" value="P:symbiont-mediated suppression of host type I interferon-mediated signaling pathway"/>
    <property type="evidence" value="ECO:0007669"/>
    <property type="project" value="UniProtKB-UniRule"/>
</dbReference>
<keyword evidence="9 18" id="KW-0862">Zinc</keyword>
<evidence type="ECO:0000256" key="11">
    <source>
        <dbReference type="ARBA" id="ARBA00023125"/>
    </source>
</evidence>
<gene>
    <name evidence="18 20" type="primary">E7</name>
</gene>
<sequence>MIGKEATIPEIVLELQELVQPTADLHCYEELSEEETEEERPHIPYKIVAPCCFCGSKLRLIVVATALGIRSQEELLLGEVQLVCPNCRGKLRHD</sequence>
<dbReference type="EMBL" id="MK080568">
    <property type="protein sequence ID" value="AZG02842.1"/>
    <property type="molecule type" value="Genomic_DNA"/>
</dbReference>
<keyword evidence="12 18" id="KW-0010">Activator</keyword>
<evidence type="ECO:0000256" key="5">
    <source>
        <dbReference type="ARBA" id="ARBA00022632"/>
    </source>
</evidence>
<dbReference type="GO" id="GO:0003700">
    <property type="term" value="F:DNA-binding transcription factor activity"/>
    <property type="evidence" value="ECO:0007669"/>
    <property type="project" value="UniProtKB-UniRule"/>
</dbReference>
<dbReference type="GO" id="GO:0030430">
    <property type="term" value="C:host cell cytoplasm"/>
    <property type="evidence" value="ECO:0007669"/>
    <property type="project" value="UniProtKB-SubCell"/>
</dbReference>
<evidence type="ECO:0000256" key="12">
    <source>
        <dbReference type="ARBA" id="ARBA00023159"/>
    </source>
</evidence>
<reference evidence="20" key="1">
    <citation type="submission" date="2018-10" db="EMBL/GenBank/DDBJ databases">
        <title>Complete Genome Sequence of a Novel Human Betapapillomavirus Isolated from Skin.</title>
        <authorList>
            <person name="Brancaccio R.N."/>
            <person name="Robitaille A."/>
            <person name="Dutta S."/>
            <person name="Rollison D.E."/>
            <person name="Tommasino M."/>
            <person name="Gheit T."/>
        </authorList>
    </citation>
    <scope>NUCLEOTIDE SEQUENCE</scope>
    <source>
        <strain evidence="20">ICB2</strain>
    </source>
</reference>
<keyword evidence="16 18" id="KW-0899">Viral immunoevasion</keyword>
<dbReference type="PIRSF" id="PIRSF003407">
    <property type="entry name" value="Papvi_E7"/>
    <property type="match status" value="1"/>
</dbReference>
<evidence type="ECO:0000256" key="10">
    <source>
        <dbReference type="ARBA" id="ARBA00023015"/>
    </source>
</evidence>
<comment type="domain">
    <text evidence="18">The E7 terminal domain is an intrinsically disordered domain, whose flexibility and conformational transitions confer target adaptability to the oncoprotein. It allows adaptation to a variety of protein targets and exposes the PEST degradation sequence that regulates its turnover in the cell.</text>
</comment>